<sequence>MSQELLDGVPIIRIPANLRKAVHSPNPESSQSMSIFYAADAFTQAGYTVVYGGSMNTSNIMESGIYADYHRKPELQEQALGMIARAGLPILEDYHIEDAISLGQPVLAKNPYRHRGEQKYLLETDLQKAKFLTWIWLNSQQPHYFYENSTDEIHEQCLATIGLIYTGNYENILHWGSRRLLDWQFQEFVPPPLEHATSLRTLVDMRGNIIMGACVINPEKQIDRALAFDYDIEDSFDFALGH</sequence>
<dbReference type="Proteomes" id="UP000783287">
    <property type="component" value="Unassembled WGS sequence"/>
</dbReference>
<protein>
    <submittedName>
        <fullName evidence="1">Uncharacterized protein</fullName>
    </submittedName>
</protein>
<evidence type="ECO:0000313" key="1">
    <source>
        <dbReference type="EMBL" id="MCA9383860.1"/>
    </source>
</evidence>
<evidence type="ECO:0000313" key="2">
    <source>
        <dbReference type="Proteomes" id="UP000783287"/>
    </source>
</evidence>
<feature type="non-terminal residue" evidence="1">
    <location>
        <position position="242"/>
    </location>
</feature>
<gene>
    <name evidence="1" type="ORF">KC909_05860</name>
</gene>
<accession>A0A955L6C4</accession>
<name>A0A955L6C4_9BACT</name>
<dbReference type="AlphaFoldDB" id="A0A955L6C4"/>
<proteinExistence type="predicted"/>
<dbReference type="EMBL" id="JAGQLK010000155">
    <property type="protein sequence ID" value="MCA9383860.1"/>
    <property type="molecule type" value="Genomic_DNA"/>
</dbReference>
<reference evidence="1" key="2">
    <citation type="journal article" date="2021" name="Microbiome">
        <title>Successional dynamics and alternative stable states in a saline activated sludge microbial community over 9 years.</title>
        <authorList>
            <person name="Wang Y."/>
            <person name="Ye J."/>
            <person name="Ju F."/>
            <person name="Liu L."/>
            <person name="Boyd J.A."/>
            <person name="Deng Y."/>
            <person name="Parks D.H."/>
            <person name="Jiang X."/>
            <person name="Yin X."/>
            <person name="Woodcroft B.J."/>
            <person name="Tyson G.W."/>
            <person name="Hugenholtz P."/>
            <person name="Polz M.F."/>
            <person name="Zhang T."/>
        </authorList>
    </citation>
    <scope>NUCLEOTIDE SEQUENCE</scope>
    <source>
        <strain evidence="1">HKST-UBA14</strain>
    </source>
</reference>
<comment type="caution">
    <text evidence="1">The sequence shown here is derived from an EMBL/GenBank/DDBJ whole genome shotgun (WGS) entry which is preliminary data.</text>
</comment>
<reference evidence="1" key="1">
    <citation type="submission" date="2020-04" db="EMBL/GenBank/DDBJ databases">
        <authorList>
            <person name="Zhang T."/>
        </authorList>
    </citation>
    <scope>NUCLEOTIDE SEQUENCE</scope>
    <source>
        <strain evidence="1">HKST-UBA14</strain>
    </source>
</reference>
<organism evidence="1 2">
    <name type="scientific">Candidatus Dojkabacteria bacterium</name>
    <dbReference type="NCBI Taxonomy" id="2099670"/>
    <lineage>
        <taxon>Bacteria</taxon>
        <taxon>Candidatus Dojkabacteria</taxon>
    </lineage>
</organism>